<evidence type="ECO:0000313" key="3">
    <source>
        <dbReference type="EMBL" id="ETV86686.1"/>
    </source>
</evidence>
<keyword evidence="1" id="KW-0175">Coiled coil</keyword>
<gene>
    <name evidence="3" type="ORF">H257_01806</name>
</gene>
<feature type="region of interest" description="Disordered" evidence="2">
    <location>
        <begin position="1"/>
        <end position="70"/>
    </location>
</feature>
<protein>
    <recommendedName>
        <fullName evidence="4">Coiled-coil SMC6 And NSE5 INteracting (CANIN) domain-containing protein</fullName>
    </recommendedName>
</protein>
<dbReference type="AlphaFoldDB" id="W4H513"/>
<accession>W4H513</accession>
<feature type="compositionally biased region" description="Polar residues" evidence="2">
    <location>
        <begin position="56"/>
        <end position="70"/>
    </location>
</feature>
<name>W4H513_APHAT</name>
<evidence type="ECO:0000256" key="2">
    <source>
        <dbReference type="SAM" id="MobiDB-lite"/>
    </source>
</evidence>
<dbReference type="VEuPathDB" id="FungiDB:H257_01806"/>
<dbReference type="GeneID" id="20803802"/>
<feature type="coiled-coil region" evidence="1">
    <location>
        <begin position="119"/>
        <end position="170"/>
    </location>
</feature>
<reference evidence="3" key="1">
    <citation type="submission" date="2013-12" db="EMBL/GenBank/DDBJ databases">
        <title>The Genome Sequence of Aphanomyces astaci APO3.</title>
        <authorList>
            <consortium name="The Broad Institute Genomics Platform"/>
            <person name="Russ C."/>
            <person name="Tyler B."/>
            <person name="van West P."/>
            <person name="Dieguez-Uribeondo J."/>
            <person name="Young S.K."/>
            <person name="Zeng Q."/>
            <person name="Gargeya S."/>
            <person name="Fitzgerald M."/>
            <person name="Abouelleil A."/>
            <person name="Alvarado L."/>
            <person name="Chapman S.B."/>
            <person name="Gainer-Dewar J."/>
            <person name="Goldberg J."/>
            <person name="Griggs A."/>
            <person name="Gujja S."/>
            <person name="Hansen M."/>
            <person name="Howarth C."/>
            <person name="Imamovic A."/>
            <person name="Ireland A."/>
            <person name="Larimer J."/>
            <person name="McCowan C."/>
            <person name="Murphy C."/>
            <person name="Pearson M."/>
            <person name="Poon T.W."/>
            <person name="Priest M."/>
            <person name="Roberts A."/>
            <person name="Saif S."/>
            <person name="Shea T."/>
            <person name="Sykes S."/>
            <person name="Wortman J."/>
            <person name="Nusbaum C."/>
            <person name="Birren B."/>
        </authorList>
    </citation>
    <scope>NUCLEOTIDE SEQUENCE [LARGE SCALE GENOMIC DNA]</scope>
    <source>
        <strain evidence="3">APO3</strain>
    </source>
</reference>
<evidence type="ECO:0008006" key="4">
    <source>
        <dbReference type="Google" id="ProtNLM"/>
    </source>
</evidence>
<dbReference type="EMBL" id="KI913116">
    <property type="protein sequence ID" value="ETV86686.1"/>
    <property type="molecule type" value="Genomic_DNA"/>
</dbReference>
<dbReference type="OrthoDB" id="110562at2759"/>
<proteinExistence type="predicted"/>
<dbReference type="RefSeq" id="XP_009823485.1">
    <property type="nucleotide sequence ID" value="XM_009825183.1"/>
</dbReference>
<evidence type="ECO:0000256" key="1">
    <source>
        <dbReference type="SAM" id="Coils"/>
    </source>
</evidence>
<sequence length="616" mass="69904">MRRSLRVKAAQVATKVTPPSPEKDGALSSILDSSPKKGVASFVSPVRRSFVKSTARDSTPQRTSTLTPQKRLSLGVQDDSDEEDVLKLLKDSPPKKRVAKKPRKTSVPFDSLDALFAENKKDQEKKKEQGERLARLRKEADIRAELQQTSSSLQQMSTEVESNIKELQADEHLFTIQDNVEVEEFGYVFEPITEPLTYHAYIASAADLRSPFKLVYECMASTDEDELGALLWSQAILVLAINLNHDVPDAICQWLFSVVSTHSNHHIVQGAFMNLFTLAVADHHPNFTQITYGLPKAMLCRSRLLPVKTKWQVTVSHFFGSFRMFGFQESKRALNTKKKAAGHASSSTWSVPFPTVNMEHVTMLFVLALRTDKLRPSEHDLCACCVFFLRMQFEDILRPQLCELSSYCMEVLLDAFSPREWRRQYARLLILRIAGTKEGFFQSSAGWLSIARRLPRTERGTQLTTGLAIYILQYRSHDEQPTEDFVQTKVSDEPIQFPVQIDWVLDVVSTCVDSLTEKYAATDAREVVPPYELLCTKIALMDLALQAFLNHLKPSDMSLILQKLDRLALANKATVVVQWHEMKTLVTLMHRKYSAENLRIGRDHSPKAKQVLFIDD</sequence>
<organism evidence="3">
    <name type="scientific">Aphanomyces astaci</name>
    <name type="common">Crayfish plague agent</name>
    <dbReference type="NCBI Taxonomy" id="112090"/>
    <lineage>
        <taxon>Eukaryota</taxon>
        <taxon>Sar</taxon>
        <taxon>Stramenopiles</taxon>
        <taxon>Oomycota</taxon>
        <taxon>Saprolegniomycetes</taxon>
        <taxon>Saprolegniales</taxon>
        <taxon>Verrucalvaceae</taxon>
        <taxon>Aphanomyces</taxon>
    </lineage>
</organism>